<protein>
    <submittedName>
        <fullName evidence="2">Reactive intermediate/imine deaminase</fullName>
    </submittedName>
</protein>
<keyword evidence="3" id="KW-1185">Reference proteome</keyword>
<organism evidence="2 3">
    <name type="scientific">Luteimicrobium subarcticum</name>
    <dbReference type="NCBI Taxonomy" id="620910"/>
    <lineage>
        <taxon>Bacteria</taxon>
        <taxon>Bacillati</taxon>
        <taxon>Actinomycetota</taxon>
        <taxon>Actinomycetes</taxon>
        <taxon>Micrococcales</taxon>
        <taxon>Luteimicrobium</taxon>
    </lineage>
</organism>
<dbReference type="PANTHER" id="PTHR11803">
    <property type="entry name" value="2-IMINOBUTANOATE/2-IMINOPROPANOATE DEAMINASE RIDA"/>
    <property type="match status" value="1"/>
</dbReference>
<feature type="region of interest" description="Disordered" evidence="1">
    <location>
        <begin position="1"/>
        <end position="26"/>
    </location>
</feature>
<comment type="caution">
    <text evidence="2">The sequence shown here is derived from an EMBL/GenBank/DDBJ whole genome shotgun (WGS) entry which is preliminary data.</text>
</comment>
<dbReference type="EMBL" id="PGTZ01000007">
    <property type="protein sequence ID" value="PJI94192.1"/>
    <property type="molecule type" value="Genomic_DNA"/>
</dbReference>
<dbReference type="AlphaFoldDB" id="A0A2M8WTB6"/>
<dbReference type="GO" id="GO:0005829">
    <property type="term" value="C:cytosol"/>
    <property type="evidence" value="ECO:0007669"/>
    <property type="project" value="TreeGrafter"/>
</dbReference>
<dbReference type="Proteomes" id="UP000231586">
    <property type="component" value="Unassembled WGS sequence"/>
</dbReference>
<evidence type="ECO:0000313" key="2">
    <source>
        <dbReference type="EMBL" id="PJI94192.1"/>
    </source>
</evidence>
<dbReference type="InterPro" id="IPR006175">
    <property type="entry name" value="YjgF/YER057c/UK114"/>
</dbReference>
<accession>A0A2M8WTB6</accession>
<dbReference type="PANTHER" id="PTHR11803:SF39">
    <property type="entry name" value="2-IMINOBUTANOATE_2-IMINOPROPANOATE DEAMINASE"/>
    <property type="match status" value="1"/>
</dbReference>
<dbReference type="SUPFAM" id="SSF55298">
    <property type="entry name" value="YjgF-like"/>
    <property type="match status" value="1"/>
</dbReference>
<sequence>MSDARPVTPKVPLRTDGAPAPAHTFHQGVRKGPFVQVSGQGPQDPATAEYLYPGDVRAQTTRTLENVRAIVEASGATFDDVVMLRVYLTKREDFPLMNEAYGAFVAEHCPGGVLPSRTTVFVGLPREEMLVEIDALAVTDAPLPA</sequence>
<gene>
    <name evidence="2" type="ORF">CLV34_1679</name>
</gene>
<dbReference type="GO" id="GO:0019239">
    <property type="term" value="F:deaminase activity"/>
    <property type="evidence" value="ECO:0007669"/>
    <property type="project" value="TreeGrafter"/>
</dbReference>
<dbReference type="OrthoDB" id="8684161at2"/>
<reference evidence="2 3" key="1">
    <citation type="submission" date="2017-11" db="EMBL/GenBank/DDBJ databases">
        <title>Genomic Encyclopedia of Archaeal and Bacterial Type Strains, Phase II (KMG-II): From Individual Species to Whole Genera.</title>
        <authorList>
            <person name="Goeker M."/>
        </authorList>
    </citation>
    <scope>NUCLEOTIDE SEQUENCE [LARGE SCALE GENOMIC DNA]</scope>
    <source>
        <strain evidence="2 3">DSM 22413</strain>
    </source>
</reference>
<name>A0A2M8WTB6_9MICO</name>
<evidence type="ECO:0000313" key="3">
    <source>
        <dbReference type="Proteomes" id="UP000231586"/>
    </source>
</evidence>
<dbReference type="InterPro" id="IPR035959">
    <property type="entry name" value="RutC-like_sf"/>
</dbReference>
<proteinExistence type="predicted"/>
<dbReference type="Gene3D" id="3.30.1330.40">
    <property type="entry name" value="RutC-like"/>
    <property type="match status" value="1"/>
</dbReference>
<evidence type="ECO:0000256" key="1">
    <source>
        <dbReference type="SAM" id="MobiDB-lite"/>
    </source>
</evidence>
<dbReference type="Pfam" id="PF01042">
    <property type="entry name" value="Ribonuc_L-PSP"/>
    <property type="match status" value="1"/>
</dbReference>
<dbReference type="RefSeq" id="WP_100349763.1">
    <property type="nucleotide sequence ID" value="NZ_PGTZ01000007.1"/>
</dbReference>
<dbReference type="CDD" id="cd00448">
    <property type="entry name" value="YjgF_YER057c_UK114_family"/>
    <property type="match status" value="1"/>
</dbReference>